<dbReference type="EMBL" id="BKCP01007626">
    <property type="protein sequence ID" value="GER46644.1"/>
    <property type="molecule type" value="Genomic_DNA"/>
</dbReference>
<proteinExistence type="predicted"/>
<accession>A0A5A7QN56</accession>
<name>A0A5A7QN56_STRAF</name>
<sequence length="99" mass="10564">MSQSPVKEAKRLDILPPCLRNSIVGSCVADPDPGAASVEFIPVNSSQSPCKAAKRLVVTLDDVPKESTSLQLELTLNKLANSNYTNSKASRALAPNEKK</sequence>
<keyword evidence="2" id="KW-1185">Reference proteome</keyword>
<protein>
    <submittedName>
        <fullName evidence="1">Basic leucine zipper 25</fullName>
    </submittedName>
</protein>
<gene>
    <name evidence="1" type="ORF">STAS_23694</name>
</gene>
<reference evidence="2" key="1">
    <citation type="journal article" date="2019" name="Curr. Biol.">
        <title>Genome Sequence of Striga asiatica Provides Insight into the Evolution of Plant Parasitism.</title>
        <authorList>
            <person name="Yoshida S."/>
            <person name="Kim S."/>
            <person name="Wafula E.K."/>
            <person name="Tanskanen J."/>
            <person name="Kim Y.M."/>
            <person name="Honaas L."/>
            <person name="Yang Z."/>
            <person name="Spallek T."/>
            <person name="Conn C.E."/>
            <person name="Ichihashi Y."/>
            <person name="Cheong K."/>
            <person name="Cui S."/>
            <person name="Der J.P."/>
            <person name="Gundlach H."/>
            <person name="Jiao Y."/>
            <person name="Hori C."/>
            <person name="Ishida J.K."/>
            <person name="Kasahara H."/>
            <person name="Kiba T."/>
            <person name="Kim M.S."/>
            <person name="Koo N."/>
            <person name="Laohavisit A."/>
            <person name="Lee Y.H."/>
            <person name="Lumba S."/>
            <person name="McCourt P."/>
            <person name="Mortimer J.C."/>
            <person name="Mutuku J.M."/>
            <person name="Nomura T."/>
            <person name="Sasaki-Sekimoto Y."/>
            <person name="Seto Y."/>
            <person name="Wang Y."/>
            <person name="Wakatake T."/>
            <person name="Sakakibara H."/>
            <person name="Demura T."/>
            <person name="Yamaguchi S."/>
            <person name="Yoneyama K."/>
            <person name="Manabe R.I."/>
            <person name="Nelson D.C."/>
            <person name="Schulman A.H."/>
            <person name="Timko M.P."/>
            <person name="dePamphilis C.W."/>
            <person name="Choi D."/>
            <person name="Shirasu K."/>
        </authorList>
    </citation>
    <scope>NUCLEOTIDE SEQUENCE [LARGE SCALE GENOMIC DNA]</scope>
    <source>
        <strain evidence="2">cv. UVA1</strain>
    </source>
</reference>
<evidence type="ECO:0000313" key="2">
    <source>
        <dbReference type="Proteomes" id="UP000325081"/>
    </source>
</evidence>
<dbReference type="AlphaFoldDB" id="A0A5A7QN56"/>
<organism evidence="1 2">
    <name type="scientific">Striga asiatica</name>
    <name type="common">Asiatic witchweed</name>
    <name type="synonym">Buchnera asiatica</name>
    <dbReference type="NCBI Taxonomy" id="4170"/>
    <lineage>
        <taxon>Eukaryota</taxon>
        <taxon>Viridiplantae</taxon>
        <taxon>Streptophyta</taxon>
        <taxon>Embryophyta</taxon>
        <taxon>Tracheophyta</taxon>
        <taxon>Spermatophyta</taxon>
        <taxon>Magnoliopsida</taxon>
        <taxon>eudicotyledons</taxon>
        <taxon>Gunneridae</taxon>
        <taxon>Pentapetalae</taxon>
        <taxon>asterids</taxon>
        <taxon>lamiids</taxon>
        <taxon>Lamiales</taxon>
        <taxon>Orobanchaceae</taxon>
        <taxon>Buchnereae</taxon>
        <taxon>Striga</taxon>
    </lineage>
</organism>
<evidence type="ECO:0000313" key="1">
    <source>
        <dbReference type="EMBL" id="GER46644.1"/>
    </source>
</evidence>
<dbReference type="Proteomes" id="UP000325081">
    <property type="component" value="Unassembled WGS sequence"/>
</dbReference>
<comment type="caution">
    <text evidence="1">The sequence shown here is derived from an EMBL/GenBank/DDBJ whole genome shotgun (WGS) entry which is preliminary data.</text>
</comment>